<reference evidence="5" key="2">
    <citation type="journal article" date="2021" name="PeerJ">
        <title>Extensive microbial diversity within the chicken gut microbiome revealed by metagenomics and culture.</title>
        <authorList>
            <person name="Gilroy R."/>
            <person name="Ravi A."/>
            <person name="Getino M."/>
            <person name="Pursley I."/>
            <person name="Horton D.L."/>
            <person name="Alikhan N.F."/>
            <person name="Baker D."/>
            <person name="Gharbi K."/>
            <person name="Hall N."/>
            <person name="Watson M."/>
            <person name="Adriaenssens E.M."/>
            <person name="Foster-Nyarko E."/>
            <person name="Jarju S."/>
            <person name="Secka A."/>
            <person name="Antonio M."/>
            <person name="Oren A."/>
            <person name="Chaudhuri R.R."/>
            <person name="La Ragione R."/>
            <person name="Hildebrand F."/>
            <person name="Pallen M.J."/>
        </authorList>
    </citation>
    <scope>NUCLEOTIDE SEQUENCE</scope>
    <source>
        <strain evidence="5">CHK176-22527</strain>
    </source>
</reference>
<dbReference type="InterPro" id="IPR003593">
    <property type="entry name" value="AAA+_ATPase"/>
</dbReference>
<evidence type="ECO:0000313" key="5">
    <source>
        <dbReference type="EMBL" id="HIT99310.1"/>
    </source>
</evidence>
<dbReference type="InterPro" id="IPR000014">
    <property type="entry name" value="PAS"/>
</dbReference>
<evidence type="ECO:0000256" key="2">
    <source>
        <dbReference type="ARBA" id="ARBA00022840"/>
    </source>
</evidence>
<dbReference type="SMART" id="SM00382">
    <property type="entry name" value="AAA"/>
    <property type="match status" value="1"/>
</dbReference>
<dbReference type="PROSITE" id="PS50045">
    <property type="entry name" value="SIGMA54_INTERACT_4"/>
    <property type="match status" value="1"/>
</dbReference>
<dbReference type="AlphaFoldDB" id="A0A9D1HBS2"/>
<reference evidence="5" key="1">
    <citation type="submission" date="2020-10" db="EMBL/GenBank/DDBJ databases">
        <authorList>
            <person name="Gilroy R."/>
        </authorList>
    </citation>
    <scope>NUCLEOTIDE SEQUENCE</scope>
    <source>
        <strain evidence="5">CHK176-22527</strain>
    </source>
</reference>
<dbReference type="PROSITE" id="PS50112">
    <property type="entry name" value="PAS"/>
    <property type="match status" value="1"/>
</dbReference>
<proteinExistence type="predicted"/>
<dbReference type="InterPro" id="IPR002078">
    <property type="entry name" value="Sigma_54_int"/>
</dbReference>
<organism evidence="5 6">
    <name type="scientific">Candidatus Allocopromorpha excrementavium</name>
    <dbReference type="NCBI Taxonomy" id="2840741"/>
    <lineage>
        <taxon>Bacteria</taxon>
        <taxon>Bacillati</taxon>
        <taxon>Bacillota</taxon>
        <taxon>Clostridia</taxon>
        <taxon>Eubacteriales</taxon>
        <taxon>Eubacteriaceae</taxon>
        <taxon>Eubacteriaceae incertae sedis</taxon>
        <taxon>Candidatus Allocopromorpha</taxon>
    </lineage>
</organism>
<sequence length="458" mass="52376">MLLNKELTLNELIRILDNSYDEIFIWDENYRAIYCNNAAYRYIGVSSGDILGKTIDECTANENWWHPTCVKATFKEKRAIIQRQKTFLGLNITTISIPVFDRPGHVKYVLQTARQDESELFRMMSPNMPDYTDNDTETSVSKTSIIYKSSVMKKTMESADKIASTDATVLILGETGTGKSLLAKYIHEHSPRHEKPFVSINVSSLNPNIIESELFGYEKGAFTGADKEGKKGLFEMADGGTIFLDEIGELTYELQSKFLHTLQEGTITPVGSGQTKRLDLRIICATNCELKNMVAAGKFREDLYHRLNVFDIIIPPIRMRKDDIKPLCAYFLHLFNKKYNKNVDISEDVLSLFFRYPWHGNVRELSNVIERGVLSAEGDVFGFNSLPETFFSIDNMKTSDFNCPFSYQRAMEDYESNIIREAYKRAGSSRKLAEYLQISQTKANKLIQKYITQPPKKN</sequence>
<feature type="domain" description="Sigma-54 factor interaction" evidence="3">
    <location>
        <begin position="145"/>
        <end position="374"/>
    </location>
</feature>
<dbReference type="InterPro" id="IPR058031">
    <property type="entry name" value="AAA_lid_NorR"/>
</dbReference>
<dbReference type="Pfam" id="PF25601">
    <property type="entry name" value="AAA_lid_14"/>
    <property type="match status" value="1"/>
</dbReference>
<keyword evidence="1" id="KW-0547">Nucleotide-binding</keyword>
<dbReference type="PROSITE" id="PS00676">
    <property type="entry name" value="SIGMA54_INTERACT_2"/>
    <property type="match status" value="1"/>
</dbReference>
<dbReference type="Gene3D" id="1.10.8.60">
    <property type="match status" value="1"/>
</dbReference>
<evidence type="ECO:0000256" key="1">
    <source>
        <dbReference type="ARBA" id="ARBA00022741"/>
    </source>
</evidence>
<dbReference type="Gene3D" id="3.30.450.20">
    <property type="entry name" value="PAS domain"/>
    <property type="match status" value="1"/>
</dbReference>
<evidence type="ECO:0000259" key="3">
    <source>
        <dbReference type="PROSITE" id="PS50045"/>
    </source>
</evidence>
<dbReference type="Gene3D" id="3.40.50.300">
    <property type="entry name" value="P-loop containing nucleotide triphosphate hydrolases"/>
    <property type="match status" value="1"/>
</dbReference>
<dbReference type="InterPro" id="IPR025662">
    <property type="entry name" value="Sigma_54_int_dom_ATP-bd_1"/>
</dbReference>
<comment type="caution">
    <text evidence="5">The sequence shown here is derived from an EMBL/GenBank/DDBJ whole genome shotgun (WGS) entry which is preliminary data.</text>
</comment>
<dbReference type="FunFam" id="3.40.50.300:FF:000006">
    <property type="entry name" value="DNA-binding transcriptional regulator NtrC"/>
    <property type="match status" value="1"/>
</dbReference>
<dbReference type="SUPFAM" id="SSF55785">
    <property type="entry name" value="PYP-like sensor domain (PAS domain)"/>
    <property type="match status" value="1"/>
</dbReference>
<dbReference type="InterPro" id="IPR025943">
    <property type="entry name" value="Sigma_54_int_dom_ATP-bd_2"/>
</dbReference>
<dbReference type="GO" id="GO:0006355">
    <property type="term" value="P:regulation of DNA-templated transcription"/>
    <property type="evidence" value="ECO:0007669"/>
    <property type="project" value="InterPro"/>
</dbReference>
<dbReference type="SUPFAM" id="SSF46689">
    <property type="entry name" value="Homeodomain-like"/>
    <property type="match status" value="1"/>
</dbReference>
<dbReference type="InterPro" id="IPR009057">
    <property type="entry name" value="Homeodomain-like_sf"/>
</dbReference>
<feature type="domain" description="PAS" evidence="4">
    <location>
        <begin position="8"/>
        <end position="54"/>
    </location>
</feature>
<dbReference type="SUPFAM" id="SSF52540">
    <property type="entry name" value="P-loop containing nucleoside triphosphate hydrolases"/>
    <property type="match status" value="1"/>
</dbReference>
<dbReference type="Pfam" id="PF00158">
    <property type="entry name" value="Sigma54_activat"/>
    <property type="match status" value="1"/>
</dbReference>
<dbReference type="Proteomes" id="UP000824159">
    <property type="component" value="Unassembled WGS sequence"/>
</dbReference>
<dbReference type="Gene3D" id="1.10.10.60">
    <property type="entry name" value="Homeodomain-like"/>
    <property type="match status" value="1"/>
</dbReference>
<dbReference type="InterPro" id="IPR027417">
    <property type="entry name" value="P-loop_NTPase"/>
</dbReference>
<keyword evidence="2" id="KW-0067">ATP-binding</keyword>
<dbReference type="CDD" id="cd00009">
    <property type="entry name" value="AAA"/>
    <property type="match status" value="1"/>
</dbReference>
<evidence type="ECO:0000259" key="4">
    <source>
        <dbReference type="PROSITE" id="PS50112"/>
    </source>
</evidence>
<dbReference type="GO" id="GO:0005524">
    <property type="term" value="F:ATP binding"/>
    <property type="evidence" value="ECO:0007669"/>
    <property type="project" value="UniProtKB-KW"/>
</dbReference>
<protein>
    <submittedName>
        <fullName evidence="5">Sigma 54-interacting transcriptional regulator</fullName>
    </submittedName>
</protein>
<evidence type="ECO:0000313" key="6">
    <source>
        <dbReference type="Proteomes" id="UP000824159"/>
    </source>
</evidence>
<dbReference type="PANTHER" id="PTHR32071">
    <property type="entry name" value="TRANSCRIPTIONAL REGULATORY PROTEIN"/>
    <property type="match status" value="1"/>
</dbReference>
<accession>A0A9D1HBS2</accession>
<dbReference type="PANTHER" id="PTHR32071:SF57">
    <property type="entry name" value="C4-DICARBOXYLATE TRANSPORT TRANSCRIPTIONAL REGULATORY PROTEIN DCTD"/>
    <property type="match status" value="1"/>
</dbReference>
<dbReference type="PROSITE" id="PS00675">
    <property type="entry name" value="SIGMA54_INTERACT_1"/>
    <property type="match status" value="1"/>
</dbReference>
<dbReference type="EMBL" id="DVLX01000036">
    <property type="protein sequence ID" value="HIT99310.1"/>
    <property type="molecule type" value="Genomic_DNA"/>
</dbReference>
<gene>
    <name evidence="5" type="ORF">IAD12_03545</name>
</gene>
<name>A0A9D1HBS2_9FIRM</name>
<dbReference type="InterPro" id="IPR035965">
    <property type="entry name" value="PAS-like_dom_sf"/>
</dbReference>